<comment type="subcellular location">
    <subcellularLocation>
        <location evidence="1">Membrane</location>
        <topology evidence="1">Multi-pass membrane protein</topology>
    </subcellularLocation>
</comment>
<feature type="transmembrane region" description="Helical" evidence="6">
    <location>
        <begin position="338"/>
        <end position="359"/>
    </location>
</feature>
<feature type="transmembrane region" description="Helical" evidence="6">
    <location>
        <begin position="502"/>
        <end position="520"/>
    </location>
</feature>
<gene>
    <name evidence="7" type="ORF">METZ01_LOCUS61234</name>
</gene>
<dbReference type="NCBIfam" id="TIGR00733">
    <property type="entry name" value="OPT family oligopeptide transporter"/>
    <property type="match status" value="1"/>
</dbReference>
<dbReference type="PANTHER" id="PTHR31645:SF0">
    <property type="entry name" value="OLIGOPEPTIDE TRANSPORTER YGL114W-RELATED"/>
    <property type="match status" value="1"/>
</dbReference>
<dbReference type="InterPro" id="IPR004813">
    <property type="entry name" value="OPT"/>
</dbReference>
<dbReference type="Pfam" id="PF03169">
    <property type="entry name" value="OPT"/>
    <property type="match status" value="1"/>
</dbReference>
<evidence type="ECO:0000256" key="3">
    <source>
        <dbReference type="ARBA" id="ARBA00022692"/>
    </source>
</evidence>
<reference evidence="7" key="1">
    <citation type="submission" date="2018-05" db="EMBL/GenBank/DDBJ databases">
        <authorList>
            <person name="Lanie J.A."/>
            <person name="Ng W.-L."/>
            <person name="Kazmierczak K.M."/>
            <person name="Andrzejewski T.M."/>
            <person name="Davidsen T.M."/>
            <person name="Wayne K.J."/>
            <person name="Tettelin H."/>
            <person name="Glass J.I."/>
            <person name="Rusch D."/>
            <person name="Podicherti R."/>
            <person name="Tsui H.-C.T."/>
            <person name="Winkler M.E."/>
        </authorList>
    </citation>
    <scope>NUCLEOTIDE SEQUENCE</scope>
</reference>
<protein>
    <recommendedName>
        <fullName evidence="8">Oligopeptide transporter, OPT family</fullName>
    </recommendedName>
</protein>
<feature type="transmembrane region" description="Helical" evidence="6">
    <location>
        <begin position="202"/>
        <end position="225"/>
    </location>
</feature>
<evidence type="ECO:0000256" key="5">
    <source>
        <dbReference type="ARBA" id="ARBA00023136"/>
    </source>
</evidence>
<dbReference type="InterPro" id="IPR045035">
    <property type="entry name" value="YSL-like"/>
</dbReference>
<feature type="transmembrane region" description="Helical" evidence="6">
    <location>
        <begin position="396"/>
        <end position="416"/>
    </location>
</feature>
<feature type="transmembrane region" description="Helical" evidence="6">
    <location>
        <begin position="371"/>
        <end position="390"/>
    </location>
</feature>
<feature type="transmembrane region" description="Helical" evidence="6">
    <location>
        <begin position="73"/>
        <end position="91"/>
    </location>
</feature>
<feature type="transmembrane region" description="Helical" evidence="6">
    <location>
        <begin position="97"/>
        <end position="119"/>
    </location>
</feature>
<keyword evidence="5 6" id="KW-0472">Membrane</keyword>
<organism evidence="7">
    <name type="scientific">marine metagenome</name>
    <dbReference type="NCBI Taxonomy" id="408172"/>
    <lineage>
        <taxon>unclassified sequences</taxon>
        <taxon>metagenomes</taxon>
        <taxon>ecological metagenomes</taxon>
    </lineage>
</organism>
<keyword evidence="4 6" id="KW-1133">Transmembrane helix</keyword>
<feature type="transmembrane region" description="Helical" evidence="6">
    <location>
        <begin position="256"/>
        <end position="276"/>
    </location>
</feature>
<dbReference type="InterPro" id="IPR004814">
    <property type="entry name" value="Oligopep_transpt"/>
</dbReference>
<feature type="transmembrane region" description="Helical" evidence="6">
    <location>
        <begin position="532"/>
        <end position="556"/>
    </location>
</feature>
<dbReference type="EMBL" id="UINC01003680">
    <property type="protein sequence ID" value="SVA08380.1"/>
    <property type="molecule type" value="Genomic_DNA"/>
</dbReference>
<feature type="transmembrane region" description="Helical" evidence="6">
    <location>
        <begin position="576"/>
        <end position="598"/>
    </location>
</feature>
<feature type="transmembrane region" description="Helical" evidence="6">
    <location>
        <begin position="311"/>
        <end position="332"/>
    </location>
</feature>
<keyword evidence="2" id="KW-0813">Transport</keyword>
<dbReference type="GO" id="GO:0035673">
    <property type="term" value="F:oligopeptide transmembrane transporter activity"/>
    <property type="evidence" value="ECO:0007669"/>
    <property type="project" value="InterPro"/>
</dbReference>
<evidence type="ECO:0000256" key="4">
    <source>
        <dbReference type="ARBA" id="ARBA00022989"/>
    </source>
</evidence>
<feature type="transmembrane region" description="Helical" evidence="6">
    <location>
        <begin position="437"/>
        <end position="457"/>
    </location>
</feature>
<dbReference type="NCBIfam" id="TIGR00728">
    <property type="entry name" value="OPT_sfam"/>
    <property type="match status" value="1"/>
</dbReference>
<dbReference type="PANTHER" id="PTHR31645">
    <property type="entry name" value="OLIGOPEPTIDE TRANSPORTER YGL114W-RELATED"/>
    <property type="match status" value="1"/>
</dbReference>
<proteinExistence type="predicted"/>
<evidence type="ECO:0008006" key="8">
    <source>
        <dbReference type="Google" id="ProtNLM"/>
    </source>
</evidence>
<dbReference type="AlphaFoldDB" id="A0A381SWJ6"/>
<accession>A0A381SWJ6</accession>
<name>A0A381SWJ6_9ZZZZ</name>
<keyword evidence="3 6" id="KW-0812">Transmembrane</keyword>
<feature type="transmembrane region" description="Helical" evidence="6">
    <location>
        <begin position="35"/>
        <end position="52"/>
    </location>
</feature>
<feature type="transmembrane region" description="Helical" evidence="6">
    <location>
        <begin position="618"/>
        <end position="637"/>
    </location>
</feature>
<evidence type="ECO:0000313" key="7">
    <source>
        <dbReference type="EMBL" id="SVA08380.1"/>
    </source>
</evidence>
<dbReference type="GO" id="GO:0016020">
    <property type="term" value="C:membrane"/>
    <property type="evidence" value="ECO:0007669"/>
    <property type="project" value="UniProtKB-SubCell"/>
</dbReference>
<evidence type="ECO:0000256" key="1">
    <source>
        <dbReference type="ARBA" id="ARBA00004141"/>
    </source>
</evidence>
<evidence type="ECO:0000256" key="2">
    <source>
        <dbReference type="ARBA" id="ARBA00022448"/>
    </source>
</evidence>
<sequence>MKNEITFKAVLLGIILSMILASANAYLGLFAGMTVSASIPAAVISMGVLSLFKRSNILENNIVQTAASAGESLAAGVIFTIPALIVMNYWGEFGFDQYWIITGIAATGGMVGVLFTIPLRRALIIEEKLLFPEGIATAEVLKSGEKGSEGLKYLLQAGFVGALFKIGAEAMKLWSGILTGTSRIGNSFASFQLNLSPALISVGYIVGLNISILVFSGGVIGRWIFLPILSVSYIDHVPVEIIKDAGASVNWIHSNVIKYIGVGSMIIGGLWALVNLRSPLIRGIRSSLEIYNKKKMGETESIELKDMDTPLVWVGIALLISLIPIFAIYISVVKSVPVTAFMAVIMLLSGFLFSAVAAYMAGLVGSSNNPISGVTIATVLSSSILLFALHNAGVDVGPAAAIFIGAVVCCAAAIGGDNLQDLKTGHILGATPWKQQIMQAIGVLSSSFVMMPVLWMLHRRYGIASDAHLTLDMKGNALEAPQASLMANIAQGVFDQDLPWDLIIIGSLLAIVIIILDKYLEKRGSNFRTPVLAVAVGLYLPFHLVTPILIGGLISYLASGKATMDGEEDINQNGLLFSSGLITGEALIGILLALPLMLNETQGLNLPTDYSVFKITPFGPWPGVILLGCVCCWLYLISKKNK</sequence>
<evidence type="ECO:0000256" key="6">
    <source>
        <dbReference type="SAM" id="Phobius"/>
    </source>
</evidence>